<dbReference type="InterPro" id="IPR013785">
    <property type="entry name" value="Aldolase_TIM"/>
</dbReference>
<keyword evidence="2 6" id="KW-0949">S-adenosyl-L-methionine</keyword>
<evidence type="ECO:0000256" key="5">
    <source>
        <dbReference type="ARBA" id="ARBA00023014"/>
    </source>
</evidence>
<dbReference type="AlphaFoldDB" id="A0A6P1TR63"/>
<dbReference type="GO" id="GO:0003824">
    <property type="term" value="F:catalytic activity"/>
    <property type="evidence" value="ECO:0007669"/>
    <property type="project" value="InterPro"/>
</dbReference>
<feature type="binding site" evidence="6">
    <location>
        <position position="71"/>
    </location>
    <ligand>
        <name>[4Fe-4S] cluster</name>
        <dbReference type="ChEBI" id="CHEBI:49883"/>
        <note>4Fe-4S-S-AdoMet</note>
    </ligand>
</feature>
<dbReference type="Proteomes" id="UP000464314">
    <property type="component" value="Chromosome"/>
</dbReference>
<dbReference type="PANTHER" id="PTHR30352">
    <property type="entry name" value="PYRUVATE FORMATE-LYASE-ACTIVATING ENZYME"/>
    <property type="match status" value="1"/>
</dbReference>
<keyword evidence="3 6" id="KW-0479">Metal-binding</keyword>
<dbReference type="KEGG" id="anr:Ana3638_17700"/>
<gene>
    <name evidence="8" type="primary">amrS</name>
    <name evidence="8" type="ORF">Ana3638_17700</name>
</gene>
<keyword evidence="9" id="KW-1185">Reference proteome</keyword>
<keyword evidence="5 6" id="KW-0411">Iron-sulfur</keyword>
<feature type="binding site" evidence="6">
    <location>
        <position position="75"/>
    </location>
    <ligand>
        <name>[4Fe-4S] cluster</name>
        <dbReference type="ChEBI" id="CHEBI:49883"/>
        <note>4Fe-4S-S-AdoMet</note>
    </ligand>
</feature>
<dbReference type="SFLD" id="SFLDS00029">
    <property type="entry name" value="Radical_SAM"/>
    <property type="match status" value="1"/>
</dbReference>
<evidence type="ECO:0000256" key="2">
    <source>
        <dbReference type="ARBA" id="ARBA00022691"/>
    </source>
</evidence>
<dbReference type="InterPro" id="IPR058240">
    <property type="entry name" value="rSAM_sf"/>
</dbReference>
<dbReference type="InterPro" id="IPR034457">
    <property type="entry name" value="Organic_radical-activating"/>
</dbReference>
<dbReference type="SFLD" id="SFLDG01101">
    <property type="entry name" value="Uncharacterised_Radical_SAM_Su"/>
    <property type="match status" value="1"/>
</dbReference>
<dbReference type="GO" id="GO:0051539">
    <property type="term" value="F:4 iron, 4 sulfur cluster binding"/>
    <property type="evidence" value="ECO:0007669"/>
    <property type="project" value="UniProtKB-KW"/>
</dbReference>
<evidence type="ECO:0000256" key="6">
    <source>
        <dbReference type="PIRSR" id="PIRSR004869-50"/>
    </source>
</evidence>
<feature type="binding site" evidence="6">
    <location>
        <position position="78"/>
    </location>
    <ligand>
        <name>[4Fe-4S] cluster</name>
        <dbReference type="ChEBI" id="CHEBI:49883"/>
        <note>4Fe-4S-S-AdoMet</note>
    </ligand>
</feature>
<reference evidence="8 9" key="1">
    <citation type="submission" date="2020-01" db="EMBL/GenBank/DDBJ databases">
        <title>Genome analysis of Anaerocolumna sp. CBA3638.</title>
        <authorList>
            <person name="Kim J."/>
            <person name="Roh S.W."/>
        </authorList>
    </citation>
    <scope>NUCLEOTIDE SEQUENCE [LARGE SCALE GENOMIC DNA]</scope>
    <source>
        <strain evidence="8 9">CBA3638</strain>
    </source>
</reference>
<dbReference type="InterPro" id="IPR006638">
    <property type="entry name" value="Elp3/MiaA/NifB-like_rSAM"/>
</dbReference>
<sequence length="276" mass="31348">MSRVICNICPHYCNIEENHIGFCGARSNADGKIIPINYGLLTGIALDPIEKKPLYHFNPGSQILSVGSFGCNFRCSFCQNYEISMAKKEQVKTQYVSPKEVIRMAKELQPEGNIGIAYTYNEPLVGFEYVYDCAKLARKEGLKNVLVTNGYINEDPFLALLEYLDALNIDLKAFNEKLYKNLSGGLEIVKHSIELSAKKNHVEVTTLVVPGDNDSDEEIRDLSVWLASVRKDIPLHLTRFFPRYKMRDREATKVSRIYELADIARESLLYVYEGNC</sequence>
<dbReference type="PANTHER" id="PTHR30352:SF5">
    <property type="entry name" value="PYRUVATE FORMATE-LYASE 1-ACTIVATING ENZYME"/>
    <property type="match status" value="1"/>
</dbReference>
<dbReference type="EMBL" id="CP048000">
    <property type="protein sequence ID" value="QHQ62391.1"/>
    <property type="molecule type" value="Genomic_DNA"/>
</dbReference>
<evidence type="ECO:0000313" key="9">
    <source>
        <dbReference type="Proteomes" id="UP000464314"/>
    </source>
</evidence>
<dbReference type="PROSITE" id="PS51918">
    <property type="entry name" value="RADICAL_SAM"/>
    <property type="match status" value="1"/>
</dbReference>
<dbReference type="InterPro" id="IPR007197">
    <property type="entry name" value="rSAM"/>
</dbReference>
<dbReference type="RefSeq" id="WP_161839215.1">
    <property type="nucleotide sequence ID" value="NZ_CP048000.1"/>
</dbReference>
<dbReference type="SUPFAM" id="SSF102114">
    <property type="entry name" value="Radical SAM enzymes"/>
    <property type="match status" value="1"/>
</dbReference>
<dbReference type="Pfam" id="PF04055">
    <property type="entry name" value="Radical_SAM"/>
    <property type="match status" value="1"/>
</dbReference>
<feature type="domain" description="Radical SAM core" evidence="7">
    <location>
        <begin position="56"/>
        <end position="273"/>
    </location>
</feature>
<dbReference type="InterPro" id="IPR027596">
    <property type="entry name" value="AmmeMemoSam_rS"/>
</dbReference>
<accession>A0A6P1TR63</accession>
<dbReference type="Gene3D" id="3.20.20.70">
    <property type="entry name" value="Aldolase class I"/>
    <property type="match status" value="1"/>
</dbReference>
<dbReference type="NCBIfam" id="TIGR04337">
    <property type="entry name" value="AmmeMemoSam_rS"/>
    <property type="match status" value="1"/>
</dbReference>
<protein>
    <submittedName>
        <fullName evidence="8">AmmeMemoRadiSam system radical SAM enzyme</fullName>
    </submittedName>
</protein>
<comment type="cofactor">
    <cofactor evidence="6">
        <name>[4Fe-4S] cluster</name>
        <dbReference type="ChEBI" id="CHEBI:49883"/>
    </cofactor>
    <text evidence="6">Binds 1 [4Fe-4S] cluster. The cluster is coordinated with 3 cysteines and an exchangeable S-adenosyl-L-methionine.</text>
</comment>
<keyword evidence="1" id="KW-0004">4Fe-4S</keyword>
<evidence type="ECO:0000313" key="8">
    <source>
        <dbReference type="EMBL" id="QHQ62391.1"/>
    </source>
</evidence>
<name>A0A6P1TR63_9FIRM</name>
<dbReference type="SMART" id="SM00729">
    <property type="entry name" value="Elp3"/>
    <property type="match status" value="1"/>
</dbReference>
<evidence type="ECO:0000256" key="1">
    <source>
        <dbReference type="ARBA" id="ARBA00022485"/>
    </source>
</evidence>
<keyword evidence="4 6" id="KW-0408">Iron</keyword>
<evidence type="ECO:0000259" key="7">
    <source>
        <dbReference type="PROSITE" id="PS51918"/>
    </source>
</evidence>
<dbReference type="PIRSF" id="PIRSF004869">
    <property type="entry name" value="PflX_prd"/>
    <property type="match status" value="1"/>
</dbReference>
<evidence type="ECO:0000256" key="4">
    <source>
        <dbReference type="ARBA" id="ARBA00023004"/>
    </source>
</evidence>
<dbReference type="InterPro" id="IPR016431">
    <property type="entry name" value="Pyrv-formate_lyase-activ_prd"/>
</dbReference>
<evidence type="ECO:0000256" key="3">
    <source>
        <dbReference type="ARBA" id="ARBA00022723"/>
    </source>
</evidence>
<organism evidence="8 9">
    <name type="scientific">Anaerocolumna sedimenticola</name>
    <dbReference type="NCBI Taxonomy" id="2696063"/>
    <lineage>
        <taxon>Bacteria</taxon>
        <taxon>Bacillati</taxon>
        <taxon>Bacillota</taxon>
        <taxon>Clostridia</taxon>
        <taxon>Lachnospirales</taxon>
        <taxon>Lachnospiraceae</taxon>
        <taxon>Anaerocolumna</taxon>
    </lineage>
</organism>
<dbReference type="GO" id="GO:0046872">
    <property type="term" value="F:metal ion binding"/>
    <property type="evidence" value="ECO:0007669"/>
    <property type="project" value="UniProtKB-KW"/>
</dbReference>
<proteinExistence type="predicted"/>
<dbReference type="CDD" id="cd01335">
    <property type="entry name" value="Radical_SAM"/>
    <property type="match status" value="1"/>
</dbReference>